<sequence length="177" mass="19465">MQMQKLGMVKQNVNASTYRCVRDVATFRKGVRAVQMVGRANEHHPPPTFTPPELPKKVHVRGDVARDRGEEISLINRNHRSAAPTALLSPMANQLMNSTTTRQVNKVKPNVTRQPPDTPTSRSSGGNQNNNGVSLPAGLADDQSKDFDFEKTEMKYDSTGILPSHWSEEPGDAAASF</sequence>
<gene>
    <name evidence="2" type="ORF">LSINAPIS_LOCUS9899</name>
</gene>
<evidence type="ECO:0000256" key="1">
    <source>
        <dbReference type="SAM" id="MobiDB-lite"/>
    </source>
</evidence>
<dbReference type="Proteomes" id="UP000324832">
    <property type="component" value="Unassembled WGS sequence"/>
</dbReference>
<dbReference type="AlphaFoldDB" id="A0A5E4QPW7"/>
<organism evidence="2 3">
    <name type="scientific">Leptidea sinapis</name>
    <dbReference type="NCBI Taxonomy" id="189913"/>
    <lineage>
        <taxon>Eukaryota</taxon>
        <taxon>Metazoa</taxon>
        <taxon>Ecdysozoa</taxon>
        <taxon>Arthropoda</taxon>
        <taxon>Hexapoda</taxon>
        <taxon>Insecta</taxon>
        <taxon>Pterygota</taxon>
        <taxon>Neoptera</taxon>
        <taxon>Endopterygota</taxon>
        <taxon>Lepidoptera</taxon>
        <taxon>Glossata</taxon>
        <taxon>Ditrysia</taxon>
        <taxon>Papilionoidea</taxon>
        <taxon>Pieridae</taxon>
        <taxon>Dismorphiinae</taxon>
        <taxon>Leptidea</taxon>
    </lineage>
</organism>
<accession>A0A5E4QPW7</accession>
<feature type="region of interest" description="Disordered" evidence="1">
    <location>
        <begin position="92"/>
        <end position="177"/>
    </location>
</feature>
<name>A0A5E4QPW7_9NEOP</name>
<feature type="compositionally biased region" description="Low complexity" evidence="1">
    <location>
        <begin position="121"/>
        <end position="134"/>
    </location>
</feature>
<keyword evidence="3" id="KW-1185">Reference proteome</keyword>
<protein>
    <submittedName>
        <fullName evidence="2">Uncharacterized protein</fullName>
    </submittedName>
</protein>
<feature type="compositionally biased region" description="Basic and acidic residues" evidence="1">
    <location>
        <begin position="142"/>
        <end position="156"/>
    </location>
</feature>
<feature type="compositionally biased region" description="Polar residues" evidence="1">
    <location>
        <begin position="92"/>
        <end position="104"/>
    </location>
</feature>
<reference evidence="2 3" key="1">
    <citation type="submission" date="2017-07" db="EMBL/GenBank/DDBJ databases">
        <authorList>
            <person name="Talla V."/>
            <person name="Backstrom N."/>
        </authorList>
    </citation>
    <scope>NUCLEOTIDE SEQUENCE [LARGE SCALE GENOMIC DNA]</scope>
</reference>
<dbReference type="EMBL" id="FZQP02003878">
    <property type="protein sequence ID" value="VVC98915.1"/>
    <property type="molecule type" value="Genomic_DNA"/>
</dbReference>
<proteinExistence type="predicted"/>
<evidence type="ECO:0000313" key="2">
    <source>
        <dbReference type="EMBL" id="VVC98915.1"/>
    </source>
</evidence>
<evidence type="ECO:0000313" key="3">
    <source>
        <dbReference type="Proteomes" id="UP000324832"/>
    </source>
</evidence>